<name>A0A1U7GU21_9CYAN</name>
<evidence type="ECO:0000256" key="2">
    <source>
        <dbReference type="ARBA" id="ARBA00013194"/>
    </source>
</evidence>
<evidence type="ECO:0000313" key="8">
    <source>
        <dbReference type="EMBL" id="OKH11469.1"/>
    </source>
</evidence>
<dbReference type="EC" id="5.2.1.8" evidence="2"/>
<keyword evidence="5 6" id="KW-0413">Isomerase</keyword>
<proteinExistence type="predicted"/>
<evidence type="ECO:0000256" key="5">
    <source>
        <dbReference type="ARBA" id="ARBA00023235"/>
    </source>
</evidence>
<feature type="domain" description="PpiC" evidence="7">
    <location>
        <begin position="117"/>
        <end position="207"/>
    </location>
</feature>
<dbReference type="RefSeq" id="WP_073556857.1">
    <property type="nucleotide sequence ID" value="NZ_MRCA01000018.1"/>
</dbReference>
<dbReference type="PROSITE" id="PS50198">
    <property type="entry name" value="PPIC_PPIASE_2"/>
    <property type="match status" value="1"/>
</dbReference>
<dbReference type="InterPro" id="IPR050245">
    <property type="entry name" value="PrsA_foldase"/>
</dbReference>
<evidence type="ECO:0000259" key="7">
    <source>
        <dbReference type="PROSITE" id="PS50198"/>
    </source>
</evidence>
<dbReference type="InterPro" id="IPR046357">
    <property type="entry name" value="PPIase_dom_sf"/>
</dbReference>
<dbReference type="SUPFAM" id="SSF54534">
    <property type="entry name" value="FKBP-like"/>
    <property type="match status" value="1"/>
</dbReference>
<evidence type="ECO:0000256" key="3">
    <source>
        <dbReference type="ARBA" id="ARBA00022729"/>
    </source>
</evidence>
<dbReference type="InterPro" id="IPR000297">
    <property type="entry name" value="PPIase_PpiC"/>
</dbReference>
<reference evidence="8 9" key="1">
    <citation type="submission" date="2016-11" db="EMBL/GenBank/DDBJ databases">
        <title>Draft Genome Sequences of Nine Cyanobacterial Strains from Diverse Habitats.</title>
        <authorList>
            <person name="Zhu T."/>
            <person name="Hou S."/>
            <person name="Lu X."/>
            <person name="Hess W.R."/>
        </authorList>
    </citation>
    <scope>NUCLEOTIDE SEQUENCE [LARGE SCALE GENOMIC DNA]</scope>
    <source>
        <strain evidence="8 9">NIES-592</strain>
    </source>
</reference>
<keyword evidence="4 6" id="KW-0697">Rotamase</keyword>
<dbReference type="SUPFAM" id="SSF109998">
    <property type="entry name" value="Triger factor/SurA peptide-binding domain-like"/>
    <property type="match status" value="1"/>
</dbReference>
<evidence type="ECO:0000256" key="6">
    <source>
        <dbReference type="PROSITE-ProRule" id="PRU00278"/>
    </source>
</evidence>
<keyword evidence="9" id="KW-1185">Reference proteome</keyword>
<accession>A0A1U7GU21</accession>
<organism evidence="8 9">
    <name type="scientific">Fischerella major NIES-592</name>
    <dbReference type="NCBI Taxonomy" id="210994"/>
    <lineage>
        <taxon>Bacteria</taxon>
        <taxon>Bacillati</taxon>
        <taxon>Cyanobacteriota</taxon>
        <taxon>Cyanophyceae</taxon>
        <taxon>Nostocales</taxon>
        <taxon>Hapalosiphonaceae</taxon>
        <taxon>Fischerella</taxon>
    </lineage>
</organism>
<dbReference type="PANTHER" id="PTHR47245:SF1">
    <property type="entry name" value="FOLDASE PROTEIN PRSA"/>
    <property type="match status" value="1"/>
</dbReference>
<evidence type="ECO:0000313" key="9">
    <source>
        <dbReference type="Proteomes" id="UP000186391"/>
    </source>
</evidence>
<dbReference type="OrthoDB" id="507969at2"/>
<gene>
    <name evidence="8" type="ORF">NIES592_21635</name>
</gene>
<dbReference type="Gene3D" id="3.10.50.40">
    <property type="match status" value="1"/>
</dbReference>
<dbReference type="PANTHER" id="PTHR47245">
    <property type="entry name" value="PEPTIDYLPROLYL ISOMERASE"/>
    <property type="match status" value="1"/>
</dbReference>
<dbReference type="GO" id="GO:0003755">
    <property type="term" value="F:peptidyl-prolyl cis-trans isomerase activity"/>
    <property type="evidence" value="ECO:0007669"/>
    <property type="project" value="UniProtKB-KW"/>
</dbReference>
<comment type="caution">
    <text evidence="8">The sequence shown here is derived from an EMBL/GenBank/DDBJ whole genome shotgun (WGS) entry which is preliminary data.</text>
</comment>
<keyword evidence="3" id="KW-0732">Signal</keyword>
<dbReference type="EMBL" id="MRCA01000018">
    <property type="protein sequence ID" value="OKH11469.1"/>
    <property type="molecule type" value="Genomic_DNA"/>
</dbReference>
<comment type="catalytic activity">
    <reaction evidence="1">
        <text>[protein]-peptidylproline (omega=180) = [protein]-peptidylproline (omega=0)</text>
        <dbReference type="Rhea" id="RHEA:16237"/>
        <dbReference type="Rhea" id="RHEA-COMP:10747"/>
        <dbReference type="Rhea" id="RHEA-COMP:10748"/>
        <dbReference type="ChEBI" id="CHEBI:83833"/>
        <dbReference type="ChEBI" id="CHEBI:83834"/>
        <dbReference type="EC" id="5.2.1.8"/>
    </reaction>
</comment>
<protein>
    <recommendedName>
        <fullName evidence="2">peptidylprolyl isomerase</fullName>
        <ecNumber evidence="2">5.2.1.8</ecNumber>
    </recommendedName>
</protein>
<sequence length="250" mass="28581">MTIQTLQVGNEVLQANQLLSLLHRYQLLPQVLRAKVIDEAIAPFNCTEAEKQAAIASFRARYQITSPEEQQAWLQQHQLTEAEMQELAIRPVLIKKFQLLMWGRKLESYFLQRKANLDQVVYSLIRTKDEGLAQELYFRICEGEQSFASAAEKYSQGPEAKTGGVLGPVPLSQPHPVIQQILSISQPGQLWEPRAIAEWFVIIRLEKLMPAQLNDAMQQQLLDELFETWIQKQVQTRLQSSSHVMETVAA</sequence>
<evidence type="ECO:0000256" key="4">
    <source>
        <dbReference type="ARBA" id="ARBA00023110"/>
    </source>
</evidence>
<dbReference type="Pfam" id="PF00639">
    <property type="entry name" value="Rotamase"/>
    <property type="match status" value="1"/>
</dbReference>
<dbReference type="Proteomes" id="UP000186391">
    <property type="component" value="Unassembled WGS sequence"/>
</dbReference>
<dbReference type="InterPro" id="IPR027304">
    <property type="entry name" value="Trigger_fact/SurA_dom_sf"/>
</dbReference>
<evidence type="ECO:0000256" key="1">
    <source>
        <dbReference type="ARBA" id="ARBA00000971"/>
    </source>
</evidence>
<dbReference type="AlphaFoldDB" id="A0A1U7GU21"/>